<dbReference type="PANTHER" id="PTHR22753">
    <property type="entry name" value="TRANSMEMBRANE PROTEIN 68"/>
    <property type="match status" value="1"/>
</dbReference>
<evidence type="ECO:0000313" key="7">
    <source>
        <dbReference type="Proteomes" id="UP000324585"/>
    </source>
</evidence>
<dbReference type="AlphaFoldDB" id="A0A5J4Z2V8"/>
<dbReference type="InterPro" id="IPR029058">
    <property type="entry name" value="AB_hydrolase_fold"/>
</dbReference>
<dbReference type="Pfam" id="PF12146">
    <property type="entry name" value="Hydrolase_4"/>
    <property type="match status" value="1"/>
</dbReference>
<dbReference type="SUPFAM" id="SSF53474">
    <property type="entry name" value="alpha/beta-Hydrolases"/>
    <property type="match status" value="1"/>
</dbReference>
<dbReference type="Pfam" id="PF03982">
    <property type="entry name" value="DAGAT"/>
    <property type="match status" value="1"/>
</dbReference>
<keyword evidence="3 6" id="KW-0012">Acyltransferase</keyword>
<comment type="caution">
    <text evidence="6">The sequence shown here is derived from an EMBL/GenBank/DDBJ whole genome shotgun (WGS) entry which is preliminary data.</text>
</comment>
<dbReference type="OrthoDB" id="44277at2759"/>
<name>A0A5J4Z2V8_PORPP</name>
<dbReference type="GO" id="GO:0016020">
    <property type="term" value="C:membrane"/>
    <property type="evidence" value="ECO:0007669"/>
    <property type="project" value="TreeGrafter"/>
</dbReference>
<keyword evidence="2 6" id="KW-0808">Transferase</keyword>
<dbReference type="InterPro" id="IPR022742">
    <property type="entry name" value="Hydrolase_4"/>
</dbReference>
<dbReference type="Gene3D" id="3.10.490.10">
    <property type="entry name" value="Gamma-glutamyl cyclotransferase-like"/>
    <property type="match status" value="1"/>
</dbReference>
<comment type="similarity">
    <text evidence="1">Belongs to the diacylglycerol acyltransferase family.</text>
</comment>
<proteinExistence type="inferred from homology"/>
<feature type="domain" description="Serine aminopeptidase S33" evidence="5">
    <location>
        <begin position="447"/>
        <end position="644"/>
    </location>
</feature>
<evidence type="ECO:0000313" key="6">
    <source>
        <dbReference type="EMBL" id="KAA8497615.1"/>
    </source>
</evidence>
<dbReference type="OMA" id="VHPMMFT"/>
<evidence type="ECO:0000259" key="5">
    <source>
        <dbReference type="Pfam" id="PF12146"/>
    </source>
</evidence>
<keyword evidence="7" id="KW-1185">Reference proteome</keyword>
<dbReference type="Proteomes" id="UP000324585">
    <property type="component" value="Unassembled WGS sequence"/>
</dbReference>
<gene>
    <name evidence="6" type="ORF">FVE85_5200</name>
</gene>
<evidence type="ECO:0000256" key="2">
    <source>
        <dbReference type="ARBA" id="ARBA00022679"/>
    </source>
</evidence>
<sequence length="1035" mass="115861">MKNQHKDRKIRASSCIRQVGMSIHAADGTEYHRALLPNTCRLRPVVLAQALGRAQWISTVHRCTPTCGRCCLRSVECEIGGKGSRCGEQVMSGLFAGKHVCRELEQRCARMCVQRAGVAPSRNDRADVDAPKQPARAERGGAARVSDFVWYFAYASNLSPQRFGPSASGARKFKYEDAVPVCLDGYELVFNAPGIAPFEPVFGNIQPRRGAHVRGVAYKLSTANFRALALSEGAPFTRGPLVSASPSRIEQVSVRGLHDQDLVLTCSTCVFRTWPLALSDRLPRRLRPSQRYQRLILNGIDFWGLGSDYRNSLEQKFNLAAPVRASLGARNRISELLERIRGEKPQRSTSNSPGERYLDVFMPNTPAEEHLRRWMDELEFLRPGLKLMNPAAFKADDPPSTSRSDKPLLVFIPGIDGSGLSILPHVSKIEQDFDLRILNVPAEDRKGWRDLADSVHDLIEQARDEKADKKDVFLFGESMGAVLALFLAQRFPRAYERIVILNPATSFASMDPLLRLLWINAVPNLSERVYNAVPFALVPQIYDWSFMASQMTTPKAAAEAALSALNIDILREFLPAKTLQHRLNLLDMNPISDGTLKRMKDCDVHLLVAPNDRLIPSLRDSKRLLELIPRSTRHVLKGGSHAALLDARIDFSKLLRESLLDKERAHVREAAEQRAERPLVRSLFSNSGKNDFRPPTPRQIREQVARLKSIQAFFSPVFIGMERVPHSLFAENRPILLIANHTMYGLLDIPFIVKQLLENRGVLVRGLAHPAIFRGAAQARKEKESQNATGTAPSQTQKEQEQNSNGVASIASTFEQFGALSASPRALYRMLKANEAVLLFPGGAREAYKRRGEKHTLHWPEDPEFVRMALKFNALVVPVACVGPDDSFQIVLDSSELLRVPVLGKYVETETRKQMIGAVRSWKGRDVSELEALDFLPPVSLPKAPRRVYIEFGEPIDLQERFNALTQSDERARAATLYSEIRTTLAGQIQSLEKRREGDSYDTDTIGRLLYERMNQTSAPVGFLTDGNKDGYFAK</sequence>
<dbReference type="GO" id="GO:0008374">
    <property type="term" value="F:O-acyltransferase activity"/>
    <property type="evidence" value="ECO:0007669"/>
    <property type="project" value="InterPro"/>
</dbReference>
<feature type="compositionally biased region" description="Polar residues" evidence="4">
    <location>
        <begin position="786"/>
        <end position="805"/>
    </location>
</feature>
<dbReference type="PANTHER" id="PTHR22753:SF14">
    <property type="entry name" value="MONOACYLGLYCEROL_DIACYLGLYCEROL O-ACYLTRANSFERASE"/>
    <property type="match status" value="1"/>
</dbReference>
<dbReference type="Gene3D" id="3.40.50.1820">
    <property type="entry name" value="alpha/beta hydrolase"/>
    <property type="match status" value="1"/>
</dbReference>
<dbReference type="InterPro" id="IPR013024">
    <property type="entry name" value="GGCT-like"/>
</dbReference>
<organism evidence="6 7">
    <name type="scientific">Porphyridium purpureum</name>
    <name type="common">Red alga</name>
    <name type="synonym">Porphyridium cruentum</name>
    <dbReference type="NCBI Taxonomy" id="35688"/>
    <lineage>
        <taxon>Eukaryota</taxon>
        <taxon>Rhodophyta</taxon>
        <taxon>Bangiophyceae</taxon>
        <taxon>Porphyridiales</taxon>
        <taxon>Porphyridiaceae</taxon>
        <taxon>Porphyridium</taxon>
    </lineage>
</organism>
<evidence type="ECO:0000256" key="3">
    <source>
        <dbReference type="ARBA" id="ARBA00023315"/>
    </source>
</evidence>
<protein>
    <submittedName>
        <fullName evidence="6">Acyltransferase-like protein</fullName>
    </submittedName>
</protein>
<accession>A0A5J4Z2V8</accession>
<reference evidence="7" key="1">
    <citation type="journal article" date="2019" name="Nat. Commun.">
        <title>Expansion of phycobilisome linker gene families in mesophilic red algae.</title>
        <authorList>
            <person name="Lee J."/>
            <person name="Kim D."/>
            <person name="Bhattacharya D."/>
            <person name="Yoon H.S."/>
        </authorList>
    </citation>
    <scope>NUCLEOTIDE SEQUENCE [LARGE SCALE GENOMIC DNA]</scope>
    <source>
        <strain evidence="7">CCMP 1328</strain>
    </source>
</reference>
<evidence type="ECO:0000256" key="4">
    <source>
        <dbReference type="SAM" id="MobiDB-lite"/>
    </source>
</evidence>
<dbReference type="EMBL" id="VRMN01000001">
    <property type="protein sequence ID" value="KAA8497615.1"/>
    <property type="molecule type" value="Genomic_DNA"/>
</dbReference>
<dbReference type="CDD" id="cd06661">
    <property type="entry name" value="GGCT_like"/>
    <property type="match status" value="1"/>
</dbReference>
<dbReference type="InterPro" id="IPR007130">
    <property type="entry name" value="DAGAT"/>
</dbReference>
<feature type="region of interest" description="Disordered" evidence="4">
    <location>
        <begin position="778"/>
        <end position="805"/>
    </location>
</feature>
<evidence type="ECO:0000256" key="1">
    <source>
        <dbReference type="ARBA" id="ARBA00005420"/>
    </source>
</evidence>